<dbReference type="SUPFAM" id="SSF143422">
    <property type="entry name" value="Transposase IS200-like"/>
    <property type="match status" value="1"/>
</dbReference>
<dbReference type="PANTHER" id="PTHR34322:SF2">
    <property type="entry name" value="TRANSPOSASE IS200-LIKE DOMAIN-CONTAINING PROTEIN"/>
    <property type="match status" value="1"/>
</dbReference>
<reference evidence="2 3" key="1">
    <citation type="submission" date="2020-03" db="EMBL/GenBank/DDBJ databases">
        <title>Cyclobacterium plantarum sp. nov., a marine bacterium isolated from a coastal-marine wetland.</title>
        <authorList>
            <person name="Sanchez-Porro C."/>
            <person name="Ventosa A."/>
            <person name="Amoozegar M."/>
        </authorList>
    </citation>
    <scope>NUCLEOTIDE SEQUENCE [LARGE SCALE GENOMIC DNA]</scope>
    <source>
        <strain evidence="2 3">GBPx2</strain>
    </source>
</reference>
<feature type="domain" description="Transposase IS200-like" evidence="1">
    <location>
        <begin position="6"/>
        <end position="123"/>
    </location>
</feature>
<dbReference type="InterPro" id="IPR002686">
    <property type="entry name" value="Transposase_17"/>
</dbReference>
<dbReference type="InterPro" id="IPR036515">
    <property type="entry name" value="Transposase_17_sf"/>
</dbReference>
<evidence type="ECO:0000313" key="2">
    <source>
        <dbReference type="EMBL" id="NHE57172.1"/>
    </source>
</evidence>
<sequence>MMDIFEVGGIYHLYNKAIGNEKLFPREENYAYFLEKYHHYLNDKLETLAFCLIPNHFHFLVKAKENTTNGLIVKAFSDFLNSYSKSINKALGRNGALFQRKFKRKQIDSDDYLTGIVIYIHQNPVKHKLTKDPLDWKYSSYKSYLSKSQSKLNRELVLDWFGGLDGFKISHNSNTDFYIAEELTLE</sequence>
<dbReference type="SMART" id="SM01321">
    <property type="entry name" value="Y1_Tnp"/>
    <property type="match status" value="1"/>
</dbReference>
<dbReference type="PANTHER" id="PTHR34322">
    <property type="entry name" value="TRANSPOSASE, Y1_TNP DOMAIN-CONTAINING"/>
    <property type="match status" value="1"/>
</dbReference>
<evidence type="ECO:0000313" key="3">
    <source>
        <dbReference type="Proteomes" id="UP000649799"/>
    </source>
</evidence>
<evidence type="ECO:0000259" key="1">
    <source>
        <dbReference type="SMART" id="SM01321"/>
    </source>
</evidence>
<comment type="caution">
    <text evidence="2">The sequence shown here is derived from an EMBL/GenBank/DDBJ whole genome shotgun (WGS) entry which is preliminary data.</text>
</comment>
<organism evidence="2 3">
    <name type="scientific">Cyclobacterium plantarum</name>
    <dbReference type="NCBI Taxonomy" id="2716263"/>
    <lineage>
        <taxon>Bacteria</taxon>
        <taxon>Pseudomonadati</taxon>
        <taxon>Bacteroidota</taxon>
        <taxon>Cytophagia</taxon>
        <taxon>Cytophagales</taxon>
        <taxon>Cyclobacteriaceae</taxon>
        <taxon>Cyclobacterium</taxon>
    </lineage>
</organism>
<dbReference type="RefSeq" id="WP_166146409.1">
    <property type="nucleotide sequence ID" value="NZ_JAANYN010000003.1"/>
</dbReference>
<proteinExistence type="predicted"/>
<accession>A0ABX0HAF3</accession>
<keyword evidence="3" id="KW-1185">Reference proteome</keyword>
<dbReference type="Proteomes" id="UP000649799">
    <property type="component" value="Unassembled WGS sequence"/>
</dbReference>
<name>A0ABX0HAF3_9BACT</name>
<dbReference type="EMBL" id="JAANYN010000003">
    <property type="protein sequence ID" value="NHE57172.1"/>
    <property type="molecule type" value="Genomic_DNA"/>
</dbReference>
<gene>
    <name evidence="2" type="ORF">G9Q97_10135</name>
</gene>
<protein>
    <submittedName>
        <fullName evidence="2">Transposase</fullName>
    </submittedName>
</protein>
<dbReference type="Gene3D" id="3.30.70.1290">
    <property type="entry name" value="Transposase IS200-like"/>
    <property type="match status" value="1"/>
</dbReference>